<reference evidence="2 3" key="1">
    <citation type="submission" date="2018-06" db="EMBL/GenBank/DDBJ databases">
        <authorList>
            <consortium name="Pathogen Informatics"/>
            <person name="Doyle S."/>
        </authorList>
    </citation>
    <scope>NUCLEOTIDE SEQUENCE [LARGE SCALE GENOMIC DNA]</scope>
    <source>
        <strain evidence="2 3">NCTC8261</strain>
    </source>
</reference>
<accession>A0A379WMZ7</accession>
<proteinExistence type="predicted"/>
<gene>
    <name evidence="2" type="ORF">NCTC8261_01744</name>
</gene>
<organism evidence="2 3">
    <name type="scientific">Salmonella enterica I</name>
    <dbReference type="NCBI Taxonomy" id="59201"/>
    <lineage>
        <taxon>Bacteria</taxon>
        <taxon>Pseudomonadati</taxon>
        <taxon>Pseudomonadota</taxon>
        <taxon>Gammaproteobacteria</taxon>
        <taxon>Enterobacterales</taxon>
        <taxon>Enterobacteriaceae</taxon>
        <taxon>Salmonella</taxon>
    </lineage>
</organism>
<dbReference type="EMBL" id="UGXT01000002">
    <property type="protein sequence ID" value="SUH35517.1"/>
    <property type="molecule type" value="Genomic_DNA"/>
</dbReference>
<keyword evidence="1" id="KW-0812">Transmembrane</keyword>
<dbReference type="AlphaFoldDB" id="A0A379WMZ7"/>
<keyword evidence="1" id="KW-1133">Transmembrane helix</keyword>
<keyword evidence="1" id="KW-0472">Membrane</keyword>
<evidence type="ECO:0000256" key="1">
    <source>
        <dbReference type="SAM" id="Phobius"/>
    </source>
</evidence>
<sequence length="95" mass="10395">MNCALSGIKNDPYFCAASASFTQPSKLLLVGVDPSRPRDPEHRLQTIYRHAFMAFCALISASGSFMMANSFAAAGFFSPPMPYWRPICMVLTGNP</sequence>
<name>A0A379WMZ7_SALET</name>
<feature type="transmembrane region" description="Helical" evidence="1">
    <location>
        <begin position="52"/>
        <end position="77"/>
    </location>
</feature>
<protein>
    <submittedName>
        <fullName evidence="2">Uncharacterized protein</fullName>
    </submittedName>
</protein>
<dbReference type="Proteomes" id="UP000254712">
    <property type="component" value="Unassembled WGS sequence"/>
</dbReference>
<evidence type="ECO:0000313" key="3">
    <source>
        <dbReference type="Proteomes" id="UP000254712"/>
    </source>
</evidence>
<evidence type="ECO:0000313" key="2">
    <source>
        <dbReference type="EMBL" id="SUH35517.1"/>
    </source>
</evidence>